<dbReference type="Pfam" id="PF01844">
    <property type="entry name" value="HNH"/>
    <property type="match status" value="1"/>
</dbReference>
<dbReference type="InterPro" id="IPR003615">
    <property type="entry name" value="HNH_nuc"/>
</dbReference>
<evidence type="ECO:0000256" key="2">
    <source>
        <dbReference type="ARBA" id="ARBA00022801"/>
    </source>
</evidence>
<sequence length="146" mass="17227">MPWQPLRRCTQPGCNRRVKSGKCEEHRRSARQQQDSRRGSSRERGYTRQWEKYRAMYLSKNPLCAHCLEKGIYTPAVVVDHIIPIDGGNDVLFWPEWNHQPLCQACHNQKTKWLDPATKNKRAVGGFREEEERAANRNNWMYDADE</sequence>
<comment type="caution">
    <text evidence="7">The sequence shown here is derived from an EMBL/GenBank/DDBJ whole genome shotgun (WGS) entry which is preliminary data.</text>
</comment>
<keyword evidence="7" id="KW-0255">Endonuclease</keyword>
<dbReference type="Gene3D" id="1.10.30.50">
    <property type="match status" value="1"/>
</dbReference>
<dbReference type="AlphaFoldDB" id="A0A3L3ZGE6"/>
<protein>
    <recommendedName>
        <fullName evidence="4">Putative HNH nuclease YajD</fullName>
    </recommendedName>
</protein>
<dbReference type="GO" id="GO:0008270">
    <property type="term" value="F:zinc ion binding"/>
    <property type="evidence" value="ECO:0007669"/>
    <property type="project" value="InterPro"/>
</dbReference>
<keyword evidence="2" id="KW-0378">Hydrolase</keyword>
<organism evidence="7 8">
    <name type="scientific">Escherichia coli</name>
    <dbReference type="NCBI Taxonomy" id="562"/>
    <lineage>
        <taxon>Bacteria</taxon>
        <taxon>Pseudomonadati</taxon>
        <taxon>Pseudomonadota</taxon>
        <taxon>Gammaproteobacteria</taxon>
        <taxon>Enterobacterales</taxon>
        <taxon>Enterobacteriaceae</taxon>
        <taxon>Escherichia</taxon>
    </lineage>
</organism>
<accession>A0A3L3ZGE6</accession>
<dbReference type="InterPro" id="IPR002711">
    <property type="entry name" value="HNH"/>
</dbReference>
<dbReference type="Proteomes" id="UP000532204">
    <property type="component" value="Unassembled WGS sequence"/>
</dbReference>
<evidence type="ECO:0000313" key="7">
    <source>
        <dbReference type="EMBL" id="EFC9752706.1"/>
    </source>
</evidence>
<evidence type="ECO:0000256" key="5">
    <source>
        <dbReference type="SAM" id="MobiDB-lite"/>
    </source>
</evidence>
<evidence type="ECO:0000256" key="4">
    <source>
        <dbReference type="ARBA" id="ARBA00040194"/>
    </source>
</evidence>
<evidence type="ECO:0000256" key="3">
    <source>
        <dbReference type="ARBA" id="ARBA00038412"/>
    </source>
</evidence>
<feature type="region of interest" description="Disordered" evidence="5">
    <location>
        <begin position="20"/>
        <end position="45"/>
    </location>
</feature>
<keyword evidence="1" id="KW-0540">Nuclease</keyword>
<dbReference type="PANTHER" id="PTHR41286:SF1">
    <property type="entry name" value="HNH NUCLEASE YAJD-RELATED"/>
    <property type="match status" value="1"/>
</dbReference>
<comment type="similarity">
    <text evidence="3">Belongs to the HNH nuclease family.</text>
</comment>
<dbReference type="GO" id="GO:0004519">
    <property type="term" value="F:endonuclease activity"/>
    <property type="evidence" value="ECO:0007669"/>
    <property type="project" value="UniProtKB-KW"/>
</dbReference>
<dbReference type="GO" id="GO:0005829">
    <property type="term" value="C:cytosol"/>
    <property type="evidence" value="ECO:0007669"/>
    <property type="project" value="TreeGrafter"/>
</dbReference>
<dbReference type="RefSeq" id="WP_112047267.1">
    <property type="nucleotide sequence ID" value="NZ_CAXVGW010000001.1"/>
</dbReference>
<feature type="compositionally biased region" description="Basic and acidic residues" evidence="5">
    <location>
        <begin position="34"/>
        <end position="45"/>
    </location>
</feature>
<dbReference type="EMBL" id="AASEBA010000119">
    <property type="protein sequence ID" value="EFC9752706.1"/>
    <property type="molecule type" value="Genomic_DNA"/>
</dbReference>
<dbReference type="PANTHER" id="PTHR41286">
    <property type="entry name" value="HNH NUCLEASE YAJD-RELATED"/>
    <property type="match status" value="1"/>
</dbReference>
<evidence type="ECO:0000313" key="8">
    <source>
        <dbReference type="Proteomes" id="UP000532204"/>
    </source>
</evidence>
<dbReference type="GO" id="GO:0003676">
    <property type="term" value="F:nucleic acid binding"/>
    <property type="evidence" value="ECO:0007669"/>
    <property type="project" value="InterPro"/>
</dbReference>
<dbReference type="SMART" id="SM00507">
    <property type="entry name" value="HNHc"/>
    <property type="match status" value="1"/>
</dbReference>
<evidence type="ECO:0000256" key="1">
    <source>
        <dbReference type="ARBA" id="ARBA00022722"/>
    </source>
</evidence>
<dbReference type="GO" id="GO:0016787">
    <property type="term" value="F:hydrolase activity"/>
    <property type="evidence" value="ECO:0007669"/>
    <property type="project" value="UniProtKB-KW"/>
</dbReference>
<feature type="domain" description="HNH nuclease" evidence="6">
    <location>
        <begin position="52"/>
        <end position="108"/>
    </location>
</feature>
<gene>
    <name evidence="7" type="ORF">E6D34_26540</name>
</gene>
<reference evidence="7 8" key="1">
    <citation type="submission" date="2019-05" db="EMBL/GenBank/DDBJ databases">
        <authorList>
            <consortium name="NARMS: The National Antimicrobial Resistance Monitoring System"/>
        </authorList>
    </citation>
    <scope>NUCLEOTIDE SEQUENCE [LARGE SCALE GENOMIC DNA]</scope>
    <source>
        <strain evidence="7 8">CVM N18EC122</strain>
    </source>
</reference>
<evidence type="ECO:0000259" key="6">
    <source>
        <dbReference type="SMART" id="SM00507"/>
    </source>
</evidence>
<dbReference type="CDD" id="cd00085">
    <property type="entry name" value="HNHc"/>
    <property type="match status" value="1"/>
</dbReference>
<proteinExistence type="inferred from homology"/>
<name>A0A3L3ZGE6_ECOLX</name>